<dbReference type="OrthoDB" id="191139at2759"/>
<keyword evidence="3" id="KW-1185">Reference proteome</keyword>
<dbReference type="InterPro" id="IPR050700">
    <property type="entry name" value="YIM1/Zinc_Alcohol_DH_Fams"/>
</dbReference>
<dbReference type="Gene3D" id="3.90.180.10">
    <property type="entry name" value="Medium-chain alcohol dehydrogenases, catalytic domain"/>
    <property type="match status" value="1"/>
</dbReference>
<protein>
    <recommendedName>
        <fullName evidence="1">Enoyl reductase (ER) domain-containing protein</fullName>
    </recommendedName>
</protein>
<dbReference type="AlphaFoldDB" id="A0A9P8QVJ5"/>
<reference evidence="2" key="1">
    <citation type="submission" date="2021-08" db="EMBL/GenBank/DDBJ databases">
        <title>Chromosome-Level Trichoderma cornu-damae using Hi-C Data.</title>
        <authorList>
            <person name="Kim C.S."/>
        </authorList>
    </citation>
    <scope>NUCLEOTIDE SEQUENCE</scope>
    <source>
        <strain evidence="2">KA19-0412C</strain>
    </source>
</reference>
<dbReference type="Proteomes" id="UP000827724">
    <property type="component" value="Unassembled WGS sequence"/>
</dbReference>
<comment type="caution">
    <text evidence="2">The sequence shown here is derived from an EMBL/GenBank/DDBJ whole genome shotgun (WGS) entry which is preliminary data.</text>
</comment>
<dbReference type="SUPFAM" id="SSF51735">
    <property type="entry name" value="NAD(P)-binding Rossmann-fold domains"/>
    <property type="match status" value="1"/>
</dbReference>
<organism evidence="2 3">
    <name type="scientific">Trichoderma cornu-damae</name>
    <dbReference type="NCBI Taxonomy" id="654480"/>
    <lineage>
        <taxon>Eukaryota</taxon>
        <taxon>Fungi</taxon>
        <taxon>Dikarya</taxon>
        <taxon>Ascomycota</taxon>
        <taxon>Pezizomycotina</taxon>
        <taxon>Sordariomycetes</taxon>
        <taxon>Hypocreomycetidae</taxon>
        <taxon>Hypocreales</taxon>
        <taxon>Hypocreaceae</taxon>
        <taxon>Trichoderma</taxon>
    </lineage>
</organism>
<proteinExistence type="predicted"/>
<dbReference type="InterPro" id="IPR013154">
    <property type="entry name" value="ADH-like_N"/>
</dbReference>
<evidence type="ECO:0000313" key="3">
    <source>
        <dbReference type="Proteomes" id="UP000827724"/>
    </source>
</evidence>
<dbReference type="EMBL" id="JAIWOZ010000002">
    <property type="protein sequence ID" value="KAH6609387.1"/>
    <property type="molecule type" value="Genomic_DNA"/>
</dbReference>
<evidence type="ECO:0000313" key="2">
    <source>
        <dbReference type="EMBL" id="KAH6609387.1"/>
    </source>
</evidence>
<dbReference type="SUPFAM" id="SSF50129">
    <property type="entry name" value="GroES-like"/>
    <property type="match status" value="1"/>
</dbReference>
<dbReference type="CDD" id="cd05289">
    <property type="entry name" value="MDR_like_2"/>
    <property type="match status" value="1"/>
</dbReference>
<dbReference type="SMART" id="SM00829">
    <property type="entry name" value="PKS_ER"/>
    <property type="match status" value="1"/>
</dbReference>
<feature type="domain" description="Enoyl reductase (ER)" evidence="1">
    <location>
        <begin position="17"/>
        <end position="368"/>
    </location>
</feature>
<gene>
    <name evidence="2" type="ORF">Trco_002733</name>
</gene>
<name>A0A9P8QVJ5_9HYPO</name>
<dbReference type="InterPro" id="IPR036291">
    <property type="entry name" value="NAD(P)-bd_dom_sf"/>
</dbReference>
<dbReference type="Pfam" id="PF13602">
    <property type="entry name" value="ADH_zinc_N_2"/>
    <property type="match status" value="1"/>
</dbReference>
<evidence type="ECO:0000259" key="1">
    <source>
        <dbReference type="SMART" id="SM00829"/>
    </source>
</evidence>
<sequence length="371" mass="40402">MDIPKTMRSLVAPRKCGPEGFEVRELPVPSITLPTHVLLRIHAAGMNTGELQSLDGRFGFLYTPNGKLPRYPSQIGMEGSGVVVAVGPQVKSLKVGDAVYGAYIDKPAFRLPPAGFASDYALAEERFLLPKPPHLSFAEAAALCSLAVTSYQTWRRALQLLGEESLEGKTVYIPAGLSGTGSMAAQTAKKVYGAARIITTVSTPKMPLVEQLLPGIYDQVIDYQRQTPRDEVPRGGVDVMYNTQWDSMDDGIPMLDPKKGVLVSVSSVPSKETLRALLGADRFRWWMGVVLDLAQLAYRWKLRGTSIRHEMVSGSLEIREDLEKAGEIVALGKVRPVMRAVDLDDLEAVRKGCGEVVRGKGGIGKLVVKML</sequence>
<accession>A0A9P8QVJ5</accession>
<dbReference type="GO" id="GO:0016491">
    <property type="term" value="F:oxidoreductase activity"/>
    <property type="evidence" value="ECO:0007669"/>
    <property type="project" value="InterPro"/>
</dbReference>
<dbReference type="Gene3D" id="3.40.50.720">
    <property type="entry name" value="NAD(P)-binding Rossmann-like Domain"/>
    <property type="match status" value="1"/>
</dbReference>
<dbReference type="InterPro" id="IPR011032">
    <property type="entry name" value="GroES-like_sf"/>
</dbReference>
<dbReference type="PANTHER" id="PTHR11695">
    <property type="entry name" value="ALCOHOL DEHYDROGENASE RELATED"/>
    <property type="match status" value="1"/>
</dbReference>
<dbReference type="PANTHER" id="PTHR11695:SF294">
    <property type="entry name" value="RETICULON-4-INTERACTING PROTEIN 1, MITOCHONDRIAL"/>
    <property type="match status" value="1"/>
</dbReference>
<dbReference type="InterPro" id="IPR020843">
    <property type="entry name" value="ER"/>
</dbReference>
<dbReference type="Pfam" id="PF08240">
    <property type="entry name" value="ADH_N"/>
    <property type="match status" value="1"/>
</dbReference>